<dbReference type="Proteomes" id="UP000295023">
    <property type="component" value="Unassembled WGS sequence"/>
</dbReference>
<evidence type="ECO:0000256" key="3">
    <source>
        <dbReference type="ARBA" id="ARBA00011950"/>
    </source>
</evidence>
<accession>A0A4R4DQA5</accession>
<evidence type="ECO:0000256" key="11">
    <source>
        <dbReference type="ARBA" id="ARBA00032474"/>
    </source>
</evidence>
<dbReference type="PANTHER" id="PTHR23404">
    <property type="entry name" value="MOLYBDOPTERIN SYNTHASE RELATED"/>
    <property type="match status" value="1"/>
</dbReference>
<comment type="similarity">
    <text evidence="2">Belongs to the MoaE family.</text>
</comment>
<dbReference type="GO" id="GO:0030366">
    <property type="term" value="F:molybdopterin synthase activity"/>
    <property type="evidence" value="ECO:0007669"/>
    <property type="project" value="UniProtKB-EC"/>
</dbReference>
<evidence type="ECO:0000256" key="6">
    <source>
        <dbReference type="ARBA" id="ARBA00025448"/>
    </source>
</evidence>
<dbReference type="GO" id="GO:0006777">
    <property type="term" value="P:Mo-molybdopterin cofactor biosynthetic process"/>
    <property type="evidence" value="ECO:0007669"/>
    <property type="project" value="UniProtKB-KW"/>
</dbReference>
<evidence type="ECO:0000256" key="8">
    <source>
        <dbReference type="ARBA" id="ARBA00029745"/>
    </source>
</evidence>
<evidence type="ECO:0000256" key="1">
    <source>
        <dbReference type="ARBA" id="ARBA00005046"/>
    </source>
</evidence>
<gene>
    <name evidence="13" type="ORF">EXY23_11460</name>
</gene>
<dbReference type="OrthoDB" id="9803224at2"/>
<dbReference type="CDD" id="cd00756">
    <property type="entry name" value="MoaE"/>
    <property type="match status" value="1"/>
</dbReference>
<evidence type="ECO:0000256" key="10">
    <source>
        <dbReference type="ARBA" id="ARBA00030781"/>
    </source>
</evidence>
<evidence type="ECO:0000256" key="5">
    <source>
        <dbReference type="ARBA" id="ARBA00023150"/>
    </source>
</evidence>
<dbReference type="Pfam" id="PF02391">
    <property type="entry name" value="MoaE"/>
    <property type="match status" value="1"/>
</dbReference>
<dbReference type="RefSeq" id="WP_132288722.1">
    <property type="nucleotide sequence ID" value="NZ_SKBM01000009.1"/>
</dbReference>
<dbReference type="Gene3D" id="3.90.1170.40">
    <property type="entry name" value="Molybdopterin biosynthesis MoaE subunit"/>
    <property type="match status" value="1"/>
</dbReference>
<dbReference type="SUPFAM" id="SSF54690">
    <property type="entry name" value="Molybdopterin synthase subunit MoaE"/>
    <property type="match status" value="1"/>
</dbReference>
<dbReference type="AlphaFoldDB" id="A0A4R4DQA5"/>
<evidence type="ECO:0000256" key="7">
    <source>
        <dbReference type="ARBA" id="ARBA00026066"/>
    </source>
</evidence>
<sequence>MSRAAPTIRVQAEPFDLAAESAALAAGRVDVGGLASFVGLCRADDGLAALVLEHYPGMTERAIARIAEEACARWPLTGCTVIHRHGRLEPGAPIVLVLTASAHRAAALEACAFLIDWLKTRAPFWKREEFAGGTERWVEAKAEDDLAASRWDDAAAARRGETP</sequence>
<evidence type="ECO:0000256" key="9">
    <source>
        <dbReference type="ARBA" id="ARBA00030407"/>
    </source>
</evidence>
<evidence type="ECO:0000313" key="14">
    <source>
        <dbReference type="Proteomes" id="UP000295023"/>
    </source>
</evidence>
<dbReference type="EMBL" id="SKBM01000009">
    <property type="protein sequence ID" value="TCZ62988.1"/>
    <property type="molecule type" value="Genomic_DNA"/>
</dbReference>
<dbReference type="InterPro" id="IPR003448">
    <property type="entry name" value="Mopterin_biosynth_MoaE"/>
</dbReference>
<dbReference type="EC" id="2.8.1.12" evidence="3"/>
<keyword evidence="5" id="KW-0501">Molybdenum cofactor biosynthesis</keyword>
<comment type="subunit">
    <text evidence="7">Heterotetramer of 2 MoaD subunits and 2 MoaE subunits. Also stable as homodimer. The enzyme changes between these two forms during catalysis.</text>
</comment>
<proteinExistence type="inferred from homology"/>
<organism evidence="13 14">
    <name type="scientific">Roseicella aquatilis</name>
    <dbReference type="NCBI Taxonomy" id="2527868"/>
    <lineage>
        <taxon>Bacteria</taxon>
        <taxon>Pseudomonadati</taxon>
        <taxon>Pseudomonadota</taxon>
        <taxon>Alphaproteobacteria</taxon>
        <taxon>Acetobacterales</taxon>
        <taxon>Roseomonadaceae</taxon>
        <taxon>Roseicella</taxon>
    </lineage>
</organism>
<comment type="function">
    <text evidence="6">Converts molybdopterin precursor Z into molybdopterin. This requires the incorporation of two sulfur atoms into precursor Z to generate a dithiolene group. The sulfur is provided by MoaD.</text>
</comment>
<keyword evidence="14" id="KW-1185">Reference proteome</keyword>
<evidence type="ECO:0000256" key="4">
    <source>
        <dbReference type="ARBA" id="ARBA00013858"/>
    </source>
</evidence>
<protein>
    <recommendedName>
        <fullName evidence="4">Molybdopterin synthase catalytic subunit</fullName>
        <ecNumber evidence="3">2.8.1.12</ecNumber>
    </recommendedName>
    <alternativeName>
        <fullName evidence="10">MPT synthase subunit 2</fullName>
    </alternativeName>
    <alternativeName>
        <fullName evidence="8">Molybdenum cofactor biosynthesis protein E</fullName>
    </alternativeName>
    <alternativeName>
        <fullName evidence="9">Molybdopterin-converting factor large subunit</fullName>
    </alternativeName>
    <alternativeName>
        <fullName evidence="11">Molybdopterin-converting factor subunit 2</fullName>
    </alternativeName>
</protein>
<evidence type="ECO:0000256" key="12">
    <source>
        <dbReference type="ARBA" id="ARBA00049878"/>
    </source>
</evidence>
<comment type="caution">
    <text evidence="13">The sequence shown here is derived from an EMBL/GenBank/DDBJ whole genome shotgun (WGS) entry which is preliminary data.</text>
</comment>
<dbReference type="UniPathway" id="UPA00344"/>
<dbReference type="InterPro" id="IPR036563">
    <property type="entry name" value="MoaE_sf"/>
</dbReference>
<evidence type="ECO:0000313" key="13">
    <source>
        <dbReference type="EMBL" id="TCZ62988.1"/>
    </source>
</evidence>
<comment type="pathway">
    <text evidence="1">Cofactor biosynthesis; molybdopterin biosynthesis.</text>
</comment>
<reference evidence="13 14" key="1">
    <citation type="submission" date="2019-03" db="EMBL/GenBank/DDBJ databases">
        <title>Paracraurococcus aquatilis NE82 genome sequence.</title>
        <authorList>
            <person name="Zhao Y."/>
            <person name="Du Z."/>
        </authorList>
    </citation>
    <scope>NUCLEOTIDE SEQUENCE [LARGE SCALE GENOMIC DNA]</scope>
    <source>
        <strain evidence="13 14">NE82</strain>
    </source>
</reference>
<name>A0A4R4DQA5_9PROT</name>
<evidence type="ECO:0000256" key="2">
    <source>
        <dbReference type="ARBA" id="ARBA00005426"/>
    </source>
</evidence>
<comment type="catalytic activity">
    <reaction evidence="12">
        <text>2 [molybdopterin-synthase sulfur-carrier protein]-C-terminal-Gly-aminoethanethioate + cyclic pyranopterin phosphate + H2O = molybdopterin + 2 [molybdopterin-synthase sulfur-carrier protein]-C-terminal Gly-Gly + 2 H(+)</text>
        <dbReference type="Rhea" id="RHEA:26333"/>
        <dbReference type="Rhea" id="RHEA-COMP:12202"/>
        <dbReference type="Rhea" id="RHEA-COMP:19907"/>
        <dbReference type="ChEBI" id="CHEBI:15377"/>
        <dbReference type="ChEBI" id="CHEBI:15378"/>
        <dbReference type="ChEBI" id="CHEBI:58698"/>
        <dbReference type="ChEBI" id="CHEBI:59648"/>
        <dbReference type="ChEBI" id="CHEBI:90778"/>
        <dbReference type="ChEBI" id="CHEBI:232372"/>
        <dbReference type="EC" id="2.8.1.12"/>
    </reaction>
</comment>